<accession>A0ABS3XGN5</accession>
<organism evidence="2 3">
    <name type="scientific">Streptomyces oryzae</name>
    <dbReference type="NCBI Taxonomy" id="1434886"/>
    <lineage>
        <taxon>Bacteria</taxon>
        <taxon>Bacillati</taxon>
        <taxon>Actinomycetota</taxon>
        <taxon>Actinomycetes</taxon>
        <taxon>Kitasatosporales</taxon>
        <taxon>Streptomycetaceae</taxon>
        <taxon>Streptomyces</taxon>
    </lineage>
</organism>
<name>A0ABS3XGN5_9ACTN</name>
<dbReference type="InterPro" id="IPR036291">
    <property type="entry name" value="NAD(P)-bd_dom_sf"/>
</dbReference>
<keyword evidence="3" id="KW-1185">Reference proteome</keyword>
<dbReference type="Proteomes" id="UP001519064">
    <property type="component" value="Unassembled WGS sequence"/>
</dbReference>
<comment type="caution">
    <text evidence="2">The sequence shown here is derived from an EMBL/GenBank/DDBJ whole genome shotgun (WGS) entry which is preliminary data.</text>
</comment>
<gene>
    <name evidence="2" type="ORF">ITI46_23160</name>
</gene>
<dbReference type="Gene3D" id="3.40.50.720">
    <property type="entry name" value="NAD(P)-binding Rossmann-like Domain"/>
    <property type="match status" value="1"/>
</dbReference>
<dbReference type="SUPFAM" id="SSF51735">
    <property type="entry name" value="NAD(P)-binding Rossmann-fold domains"/>
    <property type="match status" value="1"/>
</dbReference>
<evidence type="ECO:0000313" key="2">
    <source>
        <dbReference type="EMBL" id="MBO8194534.1"/>
    </source>
</evidence>
<proteinExistence type="predicted"/>
<dbReference type="Pfam" id="PF13561">
    <property type="entry name" value="adh_short_C2"/>
    <property type="match status" value="1"/>
</dbReference>
<feature type="compositionally biased region" description="Polar residues" evidence="1">
    <location>
        <begin position="33"/>
        <end position="49"/>
    </location>
</feature>
<feature type="region of interest" description="Disordered" evidence="1">
    <location>
        <begin position="1"/>
        <end position="51"/>
    </location>
</feature>
<sequence>MSDAGSARVRRPLGMFDGEVAGAASPPRRTASHVHNPSPRASSPGTTTDCAPGWAPTEMPCPPLTARLTSCTALGVRRSWSPWRRAPTPSRPRIQKMGEGNPAGRIAYPREMGKAAAFLSSAASSFITGVELFADGGMAQV</sequence>
<reference evidence="2 3" key="1">
    <citation type="submission" date="2020-11" db="EMBL/GenBank/DDBJ databases">
        <title>Streptomyces spirodelae sp. nov., isolated from duckweed.</title>
        <authorList>
            <person name="Saimee Y."/>
            <person name="Duangmal K."/>
        </authorList>
    </citation>
    <scope>NUCLEOTIDE SEQUENCE [LARGE SCALE GENOMIC DNA]</scope>
    <source>
        <strain evidence="2 3">S16-07</strain>
    </source>
</reference>
<evidence type="ECO:0000256" key="1">
    <source>
        <dbReference type="SAM" id="MobiDB-lite"/>
    </source>
</evidence>
<protein>
    <submittedName>
        <fullName evidence="2">SDR family oxidoreductase</fullName>
    </submittedName>
</protein>
<evidence type="ECO:0000313" key="3">
    <source>
        <dbReference type="Proteomes" id="UP001519064"/>
    </source>
</evidence>
<dbReference type="InterPro" id="IPR002347">
    <property type="entry name" value="SDR_fam"/>
</dbReference>
<dbReference type="EMBL" id="JADKMA010000132">
    <property type="protein sequence ID" value="MBO8194534.1"/>
    <property type="molecule type" value="Genomic_DNA"/>
</dbReference>
<feature type="region of interest" description="Disordered" evidence="1">
    <location>
        <begin position="82"/>
        <end position="105"/>
    </location>
</feature>